<keyword evidence="1" id="KW-0112">Calmodulin-binding</keyword>
<dbReference type="Gene3D" id="1.20.5.190">
    <property type="match status" value="1"/>
</dbReference>
<dbReference type="Pfam" id="PF00612">
    <property type="entry name" value="IQ"/>
    <property type="match status" value="1"/>
</dbReference>
<feature type="compositionally biased region" description="Polar residues" evidence="4">
    <location>
        <begin position="702"/>
        <end position="730"/>
    </location>
</feature>
<dbReference type="STRING" id="88036.D8QRU1"/>
<protein>
    <recommendedName>
        <fullName evidence="5">DUF4005 domain-containing protein</fullName>
    </recommendedName>
</protein>
<feature type="domain" description="DUF4005" evidence="5">
    <location>
        <begin position="810"/>
        <end position="876"/>
    </location>
</feature>
<name>D8QRU1_SELML</name>
<dbReference type="PANTHER" id="PTHR32295">
    <property type="entry name" value="IQ-DOMAIN 5-RELATED"/>
    <property type="match status" value="1"/>
</dbReference>
<feature type="compositionally biased region" description="Basic and acidic residues" evidence="4">
    <location>
        <begin position="567"/>
        <end position="587"/>
    </location>
</feature>
<feature type="compositionally biased region" description="Low complexity" evidence="4">
    <location>
        <begin position="847"/>
        <end position="859"/>
    </location>
</feature>
<dbReference type="PROSITE" id="PS50096">
    <property type="entry name" value="IQ"/>
    <property type="match status" value="3"/>
</dbReference>
<evidence type="ECO:0000256" key="2">
    <source>
        <dbReference type="ARBA" id="ARBA00024341"/>
    </source>
</evidence>
<dbReference type="PANTHER" id="PTHR32295:SF6">
    <property type="entry name" value="PROTEIN IQ-DOMAIN 18"/>
    <property type="match status" value="1"/>
</dbReference>
<dbReference type="SMART" id="SM00015">
    <property type="entry name" value="IQ"/>
    <property type="match status" value="3"/>
</dbReference>
<dbReference type="CDD" id="cd23767">
    <property type="entry name" value="IQCD"/>
    <property type="match status" value="1"/>
</dbReference>
<evidence type="ECO:0000313" key="6">
    <source>
        <dbReference type="EMBL" id="EFJ37318.1"/>
    </source>
</evidence>
<comment type="subunit">
    <text evidence="3">Binds to multiple calmodulin (CaM) in the presence of Ca(2+) and CaM-like proteins.</text>
</comment>
<dbReference type="InParanoid" id="D8QRU1"/>
<dbReference type="InterPro" id="IPR025064">
    <property type="entry name" value="DUF4005"/>
</dbReference>
<feature type="compositionally biased region" description="Basic and acidic residues" evidence="4">
    <location>
        <begin position="819"/>
        <end position="828"/>
    </location>
</feature>
<evidence type="ECO:0000313" key="7">
    <source>
        <dbReference type="Proteomes" id="UP000001514"/>
    </source>
</evidence>
<organism evidence="7">
    <name type="scientific">Selaginella moellendorffii</name>
    <name type="common">Spikemoss</name>
    <dbReference type="NCBI Taxonomy" id="88036"/>
    <lineage>
        <taxon>Eukaryota</taxon>
        <taxon>Viridiplantae</taxon>
        <taxon>Streptophyta</taxon>
        <taxon>Embryophyta</taxon>
        <taxon>Tracheophyta</taxon>
        <taxon>Lycopodiopsida</taxon>
        <taxon>Selaginellales</taxon>
        <taxon>Selaginellaceae</taxon>
        <taxon>Selaginella</taxon>
    </lineage>
</organism>
<sequence length="899" mass="99016">MDELVRVKVLSAGESFTFKSVTAAKLESLFGIGSIIDEDGYVVTEENELPFGNYTYKPDFKFADPCILNHEPNDLERSEVLANLQGQHSKPKFLNCRPSHAKPPIPLQLVHPVFAHFTDLIHDHDLGAPGLADIEFALELAHLSSLYHSDEAKLSRSMNKSLIAIGEVKLGGLDSYTHGFHCYALYWDMVGAKERYIDTCYPAFLMELVGCNLRISAMAKLDEVVCQPLTHFVNLLPIQGLDPEMVAESVRVLVAFKRCLGLLNEYYWNAQAGTRAGTGNKRYDLWNLDIPYPLHEAAKVVKKFENKLVYLVEPWGVVKLAKRYGVEVHRAWAAAGFAPALYGVRALAGRWVEVRMENLGPEDGWEMLAECGDADELRDQALAALRSAHRVPVSSNGGVGVHGDARDVNVMIRRPRDGAEKGLGVEVRFIDFDWASTHGEGRYPLFMNFVEVQWPQGAECGLIMEQRHDLELLSTPLEQQTGSQSQCANGTGLAAGTLRPWRQRARRSGISRFRLGFAAASANRRGILGFLWNSIRREVFLSGRTNAMGKSTKWLGKFLGVRKFKSPLKEKDKSSSPEEHDGQEKIPADSSPAQNQAQVSPEVIAAPTTEAPNEPFNAQPIIATHDGIPDGIITTGNAAAIKIQTAFRAFLARRALRALKGLVRLQALVRGHSVRKQAAISLRTVLAIVKVQALARGHRVRSSQGGQSIQKQLWNKRQGSSEADPSSELSGNDAVTVINVLRAKPSKADVSKFDQKLVAYAPTQTRLFKNPVIRPEWTWLEFWTAVEPWKPATEPASVAETSSSKNGDVNGDHAPATKSSEKRSKADRSVPSYMAATESARAKARVSSPSTAASSTSPADNGKLSPAAIKRRFSLPGTHGRFQDPITHPRRLSFPVRAR</sequence>
<dbReference type="Proteomes" id="UP000001514">
    <property type="component" value="Unassembled WGS sequence"/>
</dbReference>
<dbReference type="AlphaFoldDB" id="D8QRU1"/>
<evidence type="ECO:0000256" key="1">
    <source>
        <dbReference type="ARBA" id="ARBA00022860"/>
    </source>
</evidence>
<comment type="similarity">
    <text evidence="2">Belongs to the IQD family.</text>
</comment>
<dbReference type="Gramene" id="EFJ37318">
    <property type="protein sequence ID" value="EFJ37318"/>
    <property type="gene ID" value="SELMODRAFT_437903"/>
</dbReference>
<dbReference type="Pfam" id="PF13178">
    <property type="entry name" value="DUF4005"/>
    <property type="match status" value="1"/>
</dbReference>
<gene>
    <name evidence="6" type="ORF">SELMODRAFT_437903</name>
</gene>
<evidence type="ECO:0000259" key="5">
    <source>
        <dbReference type="Pfam" id="PF13178"/>
    </source>
</evidence>
<feature type="region of interest" description="Disordered" evidence="4">
    <location>
        <begin position="566"/>
        <end position="599"/>
    </location>
</feature>
<dbReference type="EMBL" id="GL377566">
    <property type="protein sequence ID" value="EFJ37318.1"/>
    <property type="molecule type" value="Genomic_DNA"/>
</dbReference>
<dbReference type="KEGG" id="smo:SELMODRAFT_437903"/>
<dbReference type="HOGENOM" id="CLU_285199_0_0_1"/>
<dbReference type="GO" id="GO:0005516">
    <property type="term" value="F:calmodulin binding"/>
    <property type="evidence" value="ECO:0007669"/>
    <property type="project" value="UniProtKB-KW"/>
</dbReference>
<evidence type="ECO:0000256" key="4">
    <source>
        <dbReference type="SAM" id="MobiDB-lite"/>
    </source>
</evidence>
<reference evidence="6 7" key="1">
    <citation type="journal article" date="2011" name="Science">
        <title>The Selaginella genome identifies genetic changes associated with the evolution of vascular plants.</title>
        <authorList>
            <person name="Banks J.A."/>
            <person name="Nishiyama T."/>
            <person name="Hasebe M."/>
            <person name="Bowman J.L."/>
            <person name="Gribskov M."/>
            <person name="dePamphilis C."/>
            <person name="Albert V.A."/>
            <person name="Aono N."/>
            <person name="Aoyama T."/>
            <person name="Ambrose B.A."/>
            <person name="Ashton N.W."/>
            <person name="Axtell M.J."/>
            <person name="Barker E."/>
            <person name="Barker M.S."/>
            <person name="Bennetzen J.L."/>
            <person name="Bonawitz N.D."/>
            <person name="Chapple C."/>
            <person name="Cheng C."/>
            <person name="Correa L.G."/>
            <person name="Dacre M."/>
            <person name="DeBarry J."/>
            <person name="Dreyer I."/>
            <person name="Elias M."/>
            <person name="Engstrom E.M."/>
            <person name="Estelle M."/>
            <person name="Feng L."/>
            <person name="Finet C."/>
            <person name="Floyd S.K."/>
            <person name="Frommer W.B."/>
            <person name="Fujita T."/>
            <person name="Gramzow L."/>
            <person name="Gutensohn M."/>
            <person name="Harholt J."/>
            <person name="Hattori M."/>
            <person name="Heyl A."/>
            <person name="Hirai T."/>
            <person name="Hiwatashi Y."/>
            <person name="Ishikawa M."/>
            <person name="Iwata M."/>
            <person name="Karol K.G."/>
            <person name="Koehler B."/>
            <person name="Kolukisaoglu U."/>
            <person name="Kubo M."/>
            <person name="Kurata T."/>
            <person name="Lalonde S."/>
            <person name="Li K."/>
            <person name="Li Y."/>
            <person name="Litt A."/>
            <person name="Lyons E."/>
            <person name="Manning G."/>
            <person name="Maruyama T."/>
            <person name="Michael T.P."/>
            <person name="Mikami K."/>
            <person name="Miyazaki S."/>
            <person name="Morinaga S."/>
            <person name="Murata T."/>
            <person name="Mueller-Roeber B."/>
            <person name="Nelson D.R."/>
            <person name="Obara M."/>
            <person name="Oguri Y."/>
            <person name="Olmstead R.G."/>
            <person name="Onodera N."/>
            <person name="Petersen B.L."/>
            <person name="Pils B."/>
            <person name="Prigge M."/>
            <person name="Rensing S.A."/>
            <person name="Riano-Pachon D.M."/>
            <person name="Roberts A.W."/>
            <person name="Sato Y."/>
            <person name="Scheller H.V."/>
            <person name="Schulz B."/>
            <person name="Schulz C."/>
            <person name="Shakirov E.V."/>
            <person name="Shibagaki N."/>
            <person name="Shinohara N."/>
            <person name="Shippen D.E."/>
            <person name="Soerensen I."/>
            <person name="Sotooka R."/>
            <person name="Sugimoto N."/>
            <person name="Sugita M."/>
            <person name="Sumikawa N."/>
            <person name="Tanurdzic M."/>
            <person name="Theissen G."/>
            <person name="Ulvskov P."/>
            <person name="Wakazuki S."/>
            <person name="Weng J.K."/>
            <person name="Willats W.W."/>
            <person name="Wipf D."/>
            <person name="Wolf P.G."/>
            <person name="Yang L."/>
            <person name="Zimmer A.D."/>
            <person name="Zhu Q."/>
            <person name="Mitros T."/>
            <person name="Hellsten U."/>
            <person name="Loque D."/>
            <person name="Otillar R."/>
            <person name="Salamov A."/>
            <person name="Schmutz J."/>
            <person name="Shapiro H."/>
            <person name="Lindquist E."/>
            <person name="Lucas S."/>
            <person name="Rokhsar D."/>
            <person name="Grigoriev I.V."/>
        </authorList>
    </citation>
    <scope>NUCLEOTIDE SEQUENCE [LARGE SCALE GENOMIC DNA]</scope>
</reference>
<feature type="region of interest" description="Disordered" evidence="4">
    <location>
        <begin position="700"/>
        <end position="730"/>
    </location>
</feature>
<keyword evidence="7" id="KW-1185">Reference proteome</keyword>
<proteinExistence type="inferred from homology"/>
<evidence type="ECO:0000256" key="3">
    <source>
        <dbReference type="ARBA" id="ARBA00024378"/>
    </source>
</evidence>
<dbReference type="eggNOG" id="ENOG502QUAG">
    <property type="taxonomic scope" value="Eukaryota"/>
</dbReference>
<accession>D8QRU1</accession>
<feature type="region of interest" description="Disordered" evidence="4">
    <location>
        <begin position="793"/>
        <end position="899"/>
    </location>
</feature>
<dbReference type="InterPro" id="IPR000048">
    <property type="entry name" value="IQ_motif_EF-hand-BS"/>
</dbReference>